<sequence length="186" mass="20055">MWRNAGYPAAEAERIDGTLTNFTSPAAETPANLCHREPVTPKDPRRKGMRIAEVVGGKTAECAAILCCCPCGIANLFILATVRLPAGICRQALRKRIMIRRAKKKAAGLLGSGSDGGSGSGSSKEGSPADDELAEFSSVRGRVMMVVGDRWPARSPTAEVIELEKEVWSKFYSSGFWRSLSQKDSH</sequence>
<dbReference type="PANTHER" id="PTHR33264">
    <property type="entry name" value="EXPRESSED PROTEIN"/>
    <property type="match status" value="1"/>
</dbReference>
<reference evidence="2 3" key="1">
    <citation type="journal article" date="2022" name="Nat. Plants">
        <title>Genomes of leafy and leafless Platanthera orchids illuminate the evolution of mycoheterotrophy.</title>
        <authorList>
            <person name="Li M.H."/>
            <person name="Liu K.W."/>
            <person name="Li Z."/>
            <person name="Lu H.C."/>
            <person name="Ye Q.L."/>
            <person name="Zhang D."/>
            <person name="Wang J.Y."/>
            <person name="Li Y.F."/>
            <person name="Zhong Z.M."/>
            <person name="Liu X."/>
            <person name="Yu X."/>
            <person name="Liu D.K."/>
            <person name="Tu X.D."/>
            <person name="Liu B."/>
            <person name="Hao Y."/>
            <person name="Liao X.Y."/>
            <person name="Jiang Y.T."/>
            <person name="Sun W.H."/>
            <person name="Chen J."/>
            <person name="Chen Y.Q."/>
            <person name="Ai Y."/>
            <person name="Zhai J.W."/>
            <person name="Wu S.S."/>
            <person name="Zhou Z."/>
            <person name="Hsiao Y.Y."/>
            <person name="Wu W.L."/>
            <person name="Chen Y.Y."/>
            <person name="Lin Y.F."/>
            <person name="Hsu J.L."/>
            <person name="Li C.Y."/>
            <person name="Wang Z.W."/>
            <person name="Zhao X."/>
            <person name="Zhong W.Y."/>
            <person name="Ma X.K."/>
            <person name="Ma L."/>
            <person name="Huang J."/>
            <person name="Chen G.Z."/>
            <person name="Huang M.Z."/>
            <person name="Huang L."/>
            <person name="Peng D.H."/>
            <person name="Luo Y.B."/>
            <person name="Zou S.Q."/>
            <person name="Chen S.P."/>
            <person name="Lan S."/>
            <person name="Tsai W.C."/>
            <person name="Van de Peer Y."/>
            <person name="Liu Z.J."/>
        </authorList>
    </citation>
    <scope>NUCLEOTIDE SEQUENCE [LARGE SCALE GENOMIC DNA]</scope>
    <source>
        <strain evidence="2">Lor287</strain>
    </source>
</reference>
<evidence type="ECO:0000313" key="3">
    <source>
        <dbReference type="Proteomes" id="UP001418222"/>
    </source>
</evidence>
<comment type="caution">
    <text evidence="2">The sequence shown here is derived from an EMBL/GenBank/DDBJ whole genome shotgun (WGS) entry which is preliminary data.</text>
</comment>
<evidence type="ECO:0000313" key="2">
    <source>
        <dbReference type="EMBL" id="KAK8942540.1"/>
    </source>
</evidence>
<proteinExistence type="predicted"/>
<feature type="compositionally biased region" description="Gly residues" evidence="1">
    <location>
        <begin position="110"/>
        <end position="120"/>
    </location>
</feature>
<name>A0AAP0G7K2_9ASPA</name>
<accession>A0AAP0G7K2</accession>
<evidence type="ECO:0000256" key="1">
    <source>
        <dbReference type="SAM" id="MobiDB-lite"/>
    </source>
</evidence>
<feature type="region of interest" description="Disordered" evidence="1">
    <location>
        <begin position="108"/>
        <end position="131"/>
    </location>
</feature>
<organism evidence="2 3">
    <name type="scientific">Platanthera zijinensis</name>
    <dbReference type="NCBI Taxonomy" id="2320716"/>
    <lineage>
        <taxon>Eukaryota</taxon>
        <taxon>Viridiplantae</taxon>
        <taxon>Streptophyta</taxon>
        <taxon>Embryophyta</taxon>
        <taxon>Tracheophyta</taxon>
        <taxon>Spermatophyta</taxon>
        <taxon>Magnoliopsida</taxon>
        <taxon>Liliopsida</taxon>
        <taxon>Asparagales</taxon>
        <taxon>Orchidaceae</taxon>
        <taxon>Orchidoideae</taxon>
        <taxon>Orchideae</taxon>
        <taxon>Orchidinae</taxon>
        <taxon>Platanthera</taxon>
    </lineage>
</organism>
<dbReference type="PANTHER" id="PTHR33264:SF69">
    <property type="entry name" value="WRKY DOMAIN-CONTAINING PROTEIN"/>
    <property type="match status" value="1"/>
</dbReference>
<keyword evidence="3" id="KW-1185">Reference proteome</keyword>
<dbReference type="Proteomes" id="UP001418222">
    <property type="component" value="Unassembled WGS sequence"/>
</dbReference>
<gene>
    <name evidence="2" type="ORF">KSP39_PZI009063</name>
</gene>
<dbReference type="AlphaFoldDB" id="A0AAP0G7K2"/>
<protein>
    <submittedName>
        <fullName evidence="2">Uncharacterized protein</fullName>
    </submittedName>
</protein>
<dbReference type="EMBL" id="JBBWWQ010000007">
    <property type="protein sequence ID" value="KAK8942540.1"/>
    <property type="molecule type" value="Genomic_DNA"/>
</dbReference>